<dbReference type="STRING" id="551995.SAMN05192574_101220"/>
<reference evidence="3" key="1">
    <citation type="submission" date="2016-10" db="EMBL/GenBank/DDBJ databases">
        <authorList>
            <person name="Varghese N."/>
            <person name="Submissions S."/>
        </authorList>
    </citation>
    <scope>NUCLEOTIDE SEQUENCE [LARGE SCALE GENOMIC DNA]</scope>
    <source>
        <strain evidence="3">Gh-48</strain>
    </source>
</reference>
<name>A0A1H7ZXS7_9SPHI</name>
<evidence type="ECO:0000313" key="3">
    <source>
        <dbReference type="Proteomes" id="UP000198942"/>
    </source>
</evidence>
<keyword evidence="1" id="KW-0812">Transmembrane</keyword>
<organism evidence="2 3">
    <name type="scientific">Mucilaginibacter gossypiicola</name>
    <dbReference type="NCBI Taxonomy" id="551995"/>
    <lineage>
        <taxon>Bacteria</taxon>
        <taxon>Pseudomonadati</taxon>
        <taxon>Bacteroidota</taxon>
        <taxon>Sphingobacteriia</taxon>
        <taxon>Sphingobacteriales</taxon>
        <taxon>Sphingobacteriaceae</taxon>
        <taxon>Mucilaginibacter</taxon>
    </lineage>
</organism>
<dbReference type="AlphaFoldDB" id="A0A1H7ZXS7"/>
<feature type="transmembrane region" description="Helical" evidence="1">
    <location>
        <begin position="67"/>
        <end position="83"/>
    </location>
</feature>
<gene>
    <name evidence="2" type="ORF">SAMN05192574_101220</name>
</gene>
<feature type="transmembrane region" description="Helical" evidence="1">
    <location>
        <begin position="29"/>
        <end position="47"/>
    </location>
</feature>
<evidence type="ECO:0000256" key="1">
    <source>
        <dbReference type="SAM" id="Phobius"/>
    </source>
</evidence>
<sequence>MKAREIELEVECSLNNNSMYILPMITSKWKTILAIIIINLLTVSWSFADPGDGLCDGNDGGPDGCPLDTWVWALMLVALFFTVRRLRLNNLARATAKQSV</sequence>
<proteinExistence type="predicted"/>
<keyword evidence="3" id="KW-1185">Reference proteome</keyword>
<protein>
    <submittedName>
        <fullName evidence="2">Uncharacterized protein</fullName>
    </submittedName>
</protein>
<keyword evidence="1" id="KW-1133">Transmembrane helix</keyword>
<accession>A0A1H7ZXS7</accession>
<evidence type="ECO:0000313" key="2">
    <source>
        <dbReference type="EMBL" id="SEM62398.1"/>
    </source>
</evidence>
<dbReference type="EMBL" id="FOCL01000001">
    <property type="protein sequence ID" value="SEM62398.1"/>
    <property type="molecule type" value="Genomic_DNA"/>
</dbReference>
<dbReference type="Proteomes" id="UP000198942">
    <property type="component" value="Unassembled WGS sequence"/>
</dbReference>
<keyword evidence="1" id="KW-0472">Membrane</keyword>